<organism evidence="8 9">
    <name type="scientific">Polarella glacialis</name>
    <name type="common">Dinoflagellate</name>
    <dbReference type="NCBI Taxonomy" id="89957"/>
    <lineage>
        <taxon>Eukaryota</taxon>
        <taxon>Sar</taxon>
        <taxon>Alveolata</taxon>
        <taxon>Dinophyceae</taxon>
        <taxon>Suessiales</taxon>
        <taxon>Suessiaceae</taxon>
        <taxon>Polarella</taxon>
    </lineage>
</organism>
<reference evidence="8" key="1">
    <citation type="submission" date="2021-02" db="EMBL/GenBank/DDBJ databases">
        <authorList>
            <person name="Dougan E. K."/>
            <person name="Rhodes N."/>
            <person name="Thang M."/>
            <person name="Chan C."/>
        </authorList>
    </citation>
    <scope>NUCLEOTIDE SEQUENCE</scope>
</reference>
<evidence type="ECO:0000313" key="9">
    <source>
        <dbReference type="Proteomes" id="UP000626109"/>
    </source>
</evidence>
<dbReference type="Pfam" id="PF05958">
    <property type="entry name" value="tRNA_U5-meth_tr"/>
    <property type="match status" value="2"/>
</dbReference>
<dbReference type="GO" id="GO:0005829">
    <property type="term" value="C:cytosol"/>
    <property type="evidence" value="ECO:0007669"/>
    <property type="project" value="TreeGrafter"/>
</dbReference>
<dbReference type="InterPro" id="IPR030391">
    <property type="entry name" value="MeTrfase_TrmA_CS"/>
</dbReference>
<dbReference type="InterPro" id="IPR010280">
    <property type="entry name" value="U5_MeTrfase_fam"/>
</dbReference>
<dbReference type="GO" id="GO:0030697">
    <property type="term" value="F:tRNA (uracil(54)-C5)-methyltransferase activity, S-adenosyl methionine-dependent"/>
    <property type="evidence" value="ECO:0007669"/>
    <property type="project" value="InterPro"/>
</dbReference>
<sequence length="528" mass="58277">MAELADSSADHWCKVCNTDFSSRNRLFRHLRENPGCAKEGGFAAVAAEESERVNAISETPAPADPTPAWDPTAAAKKVTNALHGEIFETRLRCKVKDRAEKKTAERKPPQVETRAGSYKAELQAKVQALEAFFVDGAGLAASFVGLPPTEVFESPPEHFRMKAEFGIWNHDGGPSYAMSSGKSQIVVDRYPMGSRVMCDTLMPAVLEAIRAEELLRAHLFQVNFHTTLRGGSIVSLLYHTPYDRGSRRERNRIQAENRLAEAPTLEGDTKGPLTDDWEAAAVRLQAAIAIGDPAGASIVGRIHGMARVVGHDWVEEELEVVGVPKRLRYRQLGGFFCQPNAAVCQHMLAWARAVCLADAAEIGTVVEASREDDLLELYCGNGNFAVALAPCFRRVLATELVKALVDTAKLNAEYNDATNVAFARVSAEELAQAMQGTRVFERMKHISLEEYRLNTVLVDPPRAGLGPEVCALLAQFPRIVYISCNPETLRVDFEMLRETHDIQRMAAFDQFPYTDHVEMGVLLVRRAT</sequence>
<evidence type="ECO:0000313" key="8">
    <source>
        <dbReference type="EMBL" id="CAE8648700.1"/>
    </source>
</evidence>
<dbReference type="HAMAP" id="MF_01011">
    <property type="entry name" value="RNA_methyltr_TrmA"/>
    <property type="match status" value="1"/>
</dbReference>
<evidence type="ECO:0000256" key="3">
    <source>
        <dbReference type="ARBA" id="ARBA00022691"/>
    </source>
</evidence>
<evidence type="ECO:0000256" key="1">
    <source>
        <dbReference type="ARBA" id="ARBA00022603"/>
    </source>
</evidence>
<dbReference type="AlphaFoldDB" id="A0A813I8P6"/>
<comment type="similarity">
    <text evidence="5">Belongs to the class I-like SAM-binding methyltransferase superfamily. RNA M5U methyltransferase family.</text>
</comment>
<evidence type="ECO:0000256" key="6">
    <source>
        <dbReference type="PROSITE-ProRule" id="PRU10015"/>
    </source>
</evidence>
<dbReference type="PROSITE" id="PS01230">
    <property type="entry name" value="TRMA_1"/>
    <property type="match status" value="1"/>
</dbReference>
<feature type="active site" evidence="6">
    <location>
        <position position="484"/>
    </location>
</feature>
<dbReference type="Gene3D" id="3.40.50.150">
    <property type="entry name" value="Vaccinia Virus protein VP39"/>
    <property type="match status" value="1"/>
</dbReference>
<feature type="compositionally biased region" description="Basic and acidic residues" evidence="7">
    <location>
        <begin position="247"/>
        <end position="259"/>
    </location>
</feature>
<feature type="binding site" evidence="5">
    <location>
        <position position="338"/>
    </location>
    <ligand>
        <name>S-adenosyl-L-methionine</name>
        <dbReference type="ChEBI" id="CHEBI:59789"/>
    </ligand>
</feature>
<dbReference type="Proteomes" id="UP000626109">
    <property type="component" value="Unassembled WGS sequence"/>
</dbReference>
<gene>
    <name evidence="8" type="ORF">PGLA2088_LOCUS6789</name>
</gene>
<dbReference type="SUPFAM" id="SSF53335">
    <property type="entry name" value="S-adenosyl-L-methionine-dependent methyltransferases"/>
    <property type="match status" value="1"/>
</dbReference>
<dbReference type="EMBL" id="CAJNNW010006878">
    <property type="protein sequence ID" value="CAE8648700.1"/>
    <property type="molecule type" value="Genomic_DNA"/>
</dbReference>
<dbReference type="PROSITE" id="PS51687">
    <property type="entry name" value="SAM_MT_RNA_M5U"/>
    <property type="match status" value="1"/>
</dbReference>
<dbReference type="GO" id="GO:0032259">
    <property type="term" value="P:methylation"/>
    <property type="evidence" value="ECO:0007669"/>
    <property type="project" value="UniProtKB-KW"/>
</dbReference>
<dbReference type="GO" id="GO:0019843">
    <property type="term" value="F:rRNA binding"/>
    <property type="evidence" value="ECO:0007669"/>
    <property type="project" value="TreeGrafter"/>
</dbReference>
<evidence type="ECO:0000256" key="2">
    <source>
        <dbReference type="ARBA" id="ARBA00022679"/>
    </source>
</evidence>
<dbReference type="InterPro" id="IPR011869">
    <property type="entry name" value="TrmA_MeTrfase"/>
</dbReference>
<proteinExistence type="inferred from homology"/>
<dbReference type="GO" id="GO:0000049">
    <property type="term" value="F:tRNA binding"/>
    <property type="evidence" value="ECO:0007669"/>
    <property type="project" value="TreeGrafter"/>
</dbReference>
<dbReference type="Gene3D" id="2.40.50.1070">
    <property type="match status" value="1"/>
</dbReference>
<keyword evidence="2 5" id="KW-0808">Transferase</keyword>
<keyword evidence="4" id="KW-0819">tRNA processing</keyword>
<feature type="binding site" evidence="5">
    <location>
        <position position="459"/>
    </location>
    <ligand>
        <name>S-adenosyl-L-methionine</name>
        <dbReference type="ChEBI" id="CHEBI:59789"/>
    </ligand>
</feature>
<dbReference type="PROSITE" id="PS01231">
    <property type="entry name" value="TRMA_2"/>
    <property type="match status" value="1"/>
</dbReference>
<keyword evidence="3 5" id="KW-0949">S-adenosyl-L-methionine</keyword>
<evidence type="ECO:0000256" key="7">
    <source>
        <dbReference type="SAM" id="MobiDB-lite"/>
    </source>
</evidence>
<dbReference type="InterPro" id="IPR029063">
    <property type="entry name" value="SAM-dependent_MTases_sf"/>
</dbReference>
<feature type="binding site" evidence="5">
    <location>
        <position position="378"/>
    </location>
    <ligand>
        <name>S-adenosyl-L-methionine</name>
        <dbReference type="ChEBI" id="CHEBI:59789"/>
    </ligand>
</feature>
<accession>A0A813I8P6</accession>
<feature type="binding site" evidence="5">
    <location>
        <position position="399"/>
    </location>
    <ligand>
        <name>S-adenosyl-L-methionine</name>
        <dbReference type="ChEBI" id="CHEBI:59789"/>
    </ligand>
</feature>
<feature type="region of interest" description="Disordered" evidence="7">
    <location>
        <begin position="247"/>
        <end position="271"/>
    </location>
</feature>
<dbReference type="GO" id="GO:0008033">
    <property type="term" value="P:tRNA processing"/>
    <property type="evidence" value="ECO:0007669"/>
    <property type="project" value="UniProtKB-KW"/>
</dbReference>
<dbReference type="GO" id="GO:0009451">
    <property type="term" value="P:RNA modification"/>
    <property type="evidence" value="ECO:0007669"/>
    <property type="project" value="UniProtKB-ARBA"/>
</dbReference>
<dbReference type="CDD" id="cd02440">
    <property type="entry name" value="AdoMet_MTases"/>
    <property type="match status" value="1"/>
</dbReference>
<protein>
    <submittedName>
        <fullName evidence="8">Uncharacterized protein</fullName>
    </submittedName>
</protein>
<dbReference type="FunFam" id="3.40.50.150:FF:000012">
    <property type="entry name" value="tRNA/tmRNA (uracil-C(5))-methyltransferase"/>
    <property type="match status" value="1"/>
</dbReference>
<dbReference type="InterPro" id="IPR030390">
    <property type="entry name" value="MeTrfase_TrmA_AS"/>
</dbReference>
<name>A0A813I8P6_POLGL</name>
<comment type="caution">
    <text evidence="8">The sequence shown here is derived from an EMBL/GenBank/DDBJ whole genome shotgun (WGS) entry which is preliminary data.</text>
</comment>
<keyword evidence="1 5" id="KW-0489">Methyltransferase</keyword>
<dbReference type="PANTHER" id="PTHR47790">
    <property type="entry name" value="TRNA/TMRNA (URACIL-C(5))-METHYLTRANSFERASE"/>
    <property type="match status" value="1"/>
</dbReference>
<dbReference type="PANTHER" id="PTHR47790:SF2">
    <property type="entry name" value="TRNA_TMRNA (URACIL-C(5))-METHYLTRANSFERASE"/>
    <property type="match status" value="1"/>
</dbReference>
<feature type="active site" description="Nucleophile" evidence="5">
    <location>
        <position position="484"/>
    </location>
</feature>
<evidence type="ECO:0000256" key="5">
    <source>
        <dbReference type="PROSITE-ProRule" id="PRU01024"/>
    </source>
</evidence>
<evidence type="ECO:0000256" key="4">
    <source>
        <dbReference type="ARBA" id="ARBA00022694"/>
    </source>
</evidence>